<dbReference type="Gene3D" id="3.40.190.10">
    <property type="entry name" value="Periplasmic binding protein-like II"/>
    <property type="match status" value="1"/>
</dbReference>
<protein>
    <recommendedName>
        <fullName evidence="4">Sugar ABC transporter substrate-binding protein</fullName>
    </recommendedName>
</protein>
<dbReference type="RefSeq" id="WP_052045306.1">
    <property type="nucleotide sequence ID" value="NZ_AZTB01000060.1"/>
</dbReference>
<evidence type="ECO:0008006" key="4">
    <source>
        <dbReference type="Google" id="ProtNLM"/>
    </source>
</evidence>
<name>A0A096BF12_9FIRM</name>
<feature type="chain" id="PRO_5001918043" description="Sugar ABC transporter substrate-binding protein" evidence="1">
    <location>
        <begin position="27"/>
        <end position="443"/>
    </location>
</feature>
<dbReference type="Proteomes" id="UP000029622">
    <property type="component" value="Unassembled WGS sequence"/>
</dbReference>
<dbReference type="AlphaFoldDB" id="A0A096BF12"/>
<sequence length="443" mass="50079">MKRVLSLFLILTLIFALTACSGQKTAEEVKNQDAKVDKPVEIKMQIVWSEDSGRGMAIREILDEFEKENPEIKVKLLGGSQEEQKLLTMILSGEAPEVIQVPYRYVQALGSQGAFIDLTEDFSENKDNFYEQLWNLAEVDGKLFGYPWMGHTIQLVYNKTLFEKAGLTKAPETWEELYEYAKKLTIDRDGDGKIDQYGIGLVGKQHHDITWLFNMFAHQAGAKLVKEENGKYKVAINSQEGKKALEYYIKLIKECAPPDTGNKAGGDVMADFRNQVIAMEFQGPWGITDIWKNVKPFEVSAAPVPAGPAGRAADIGPYMLTIPVGVEGERLEASKKLIEFLGSKKGQEMLMKGEKADDGNYYPFRVPIRKDMEDTDYFKKHPEFLVFIEGLKYPSISTPIKEWVKVEEEVYRSQLNKAVIGEVSVEEALRNIEKLGNEILKNQ</sequence>
<reference evidence="2 3" key="1">
    <citation type="submission" date="2013-12" db="EMBL/GenBank/DDBJ databases">
        <title>Draft genome sequence of Caloranaerobacter sp. H53214.</title>
        <authorList>
            <person name="Jiang L.J."/>
            <person name="Shao Z.Z."/>
            <person name="Long M.N."/>
        </authorList>
    </citation>
    <scope>NUCLEOTIDE SEQUENCE [LARGE SCALE GENOMIC DNA]</scope>
    <source>
        <strain evidence="2 3">H53214</strain>
    </source>
</reference>
<dbReference type="SUPFAM" id="SSF53850">
    <property type="entry name" value="Periplasmic binding protein-like II"/>
    <property type="match status" value="1"/>
</dbReference>
<evidence type="ECO:0000313" key="3">
    <source>
        <dbReference type="Proteomes" id="UP000029622"/>
    </source>
</evidence>
<dbReference type="InterPro" id="IPR050490">
    <property type="entry name" value="Bact_solute-bd_prot1"/>
</dbReference>
<dbReference type="InterPro" id="IPR006059">
    <property type="entry name" value="SBP"/>
</dbReference>
<dbReference type="STRING" id="1156417.Y919_10050"/>
<accession>A0A096BF12</accession>
<evidence type="ECO:0000313" key="2">
    <source>
        <dbReference type="EMBL" id="KGG79775.1"/>
    </source>
</evidence>
<feature type="signal peptide" evidence="1">
    <location>
        <begin position="1"/>
        <end position="26"/>
    </location>
</feature>
<evidence type="ECO:0000256" key="1">
    <source>
        <dbReference type="SAM" id="SignalP"/>
    </source>
</evidence>
<dbReference type="EMBL" id="AZTB01000060">
    <property type="protein sequence ID" value="KGG79775.1"/>
    <property type="molecule type" value="Genomic_DNA"/>
</dbReference>
<dbReference type="CDD" id="cd13585">
    <property type="entry name" value="PBP2_TMBP_like"/>
    <property type="match status" value="1"/>
</dbReference>
<organism evidence="2 3">
    <name type="scientific">Caloranaerobacter azorensis H53214</name>
    <dbReference type="NCBI Taxonomy" id="1156417"/>
    <lineage>
        <taxon>Bacteria</taxon>
        <taxon>Bacillati</taxon>
        <taxon>Bacillota</taxon>
        <taxon>Tissierellia</taxon>
        <taxon>Tissierellales</taxon>
        <taxon>Thermohalobacteraceae</taxon>
        <taxon>Caloranaerobacter</taxon>
    </lineage>
</organism>
<dbReference type="Pfam" id="PF01547">
    <property type="entry name" value="SBP_bac_1"/>
    <property type="match status" value="1"/>
</dbReference>
<comment type="caution">
    <text evidence="2">The sequence shown here is derived from an EMBL/GenBank/DDBJ whole genome shotgun (WGS) entry which is preliminary data.</text>
</comment>
<keyword evidence="1" id="KW-0732">Signal</keyword>
<dbReference type="PANTHER" id="PTHR43649">
    <property type="entry name" value="ARABINOSE-BINDING PROTEIN-RELATED"/>
    <property type="match status" value="1"/>
</dbReference>
<proteinExistence type="predicted"/>
<gene>
    <name evidence="2" type="ORF">Y919_10050</name>
</gene>
<dbReference type="PANTHER" id="PTHR43649:SF12">
    <property type="entry name" value="DIACETYLCHITOBIOSE BINDING PROTEIN DASA"/>
    <property type="match status" value="1"/>
</dbReference>
<dbReference type="PROSITE" id="PS51257">
    <property type="entry name" value="PROKAR_LIPOPROTEIN"/>
    <property type="match status" value="1"/>
</dbReference>